<evidence type="ECO:0000256" key="3">
    <source>
        <dbReference type="ARBA" id="ARBA00023242"/>
    </source>
</evidence>
<feature type="region of interest" description="Disordered" evidence="4">
    <location>
        <begin position="1"/>
        <end position="72"/>
    </location>
</feature>
<evidence type="ECO:0000313" key="6">
    <source>
        <dbReference type="Ensembl" id="ENSSFOP00015071133.1"/>
    </source>
</evidence>
<dbReference type="GO" id="GO:0070530">
    <property type="term" value="F:K63-linked polyubiquitin modification-dependent protein binding"/>
    <property type="evidence" value="ECO:0007669"/>
    <property type="project" value="InterPro"/>
</dbReference>
<dbReference type="Gene3D" id="6.10.250.1800">
    <property type="match status" value="1"/>
</dbReference>
<dbReference type="OrthoDB" id="7536094at2759"/>
<dbReference type="InterPro" id="IPR040714">
    <property type="entry name" value="RAP80_UIM"/>
</dbReference>
<feature type="region of interest" description="Disordered" evidence="4">
    <location>
        <begin position="136"/>
        <end position="239"/>
    </location>
</feature>
<feature type="domain" description="RAP80 N-terminal" evidence="5">
    <location>
        <begin position="71"/>
        <end position="112"/>
    </location>
</feature>
<dbReference type="Ensembl" id="ENSSFOT00015067410.1">
    <property type="protein sequence ID" value="ENSSFOP00015071133.1"/>
    <property type="gene ID" value="ENSSFOG00015010314.2"/>
</dbReference>
<feature type="region of interest" description="Disordered" evidence="4">
    <location>
        <begin position="561"/>
        <end position="645"/>
    </location>
</feature>
<dbReference type="CTD" id="51720"/>
<feature type="compositionally biased region" description="Polar residues" evidence="4">
    <location>
        <begin position="292"/>
        <end position="301"/>
    </location>
</feature>
<feature type="compositionally biased region" description="Basic and acidic residues" evidence="4">
    <location>
        <begin position="51"/>
        <end position="66"/>
    </location>
</feature>
<dbReference type="GO" id="GO:0045739">
    <property type="term" value="P:positive regulation of DNA repair"/>
    <property type="evidence" value="ECO:0007669"/>
    <property type="project" value="TreeGrafter"/>
</dbReference>
<comment type="subcellular location">
    <subcellularLocation>
        <location evidence="1">Nucleus</location>
    </subcellularLocation>
</comment>
<sequence length="966" mass="107428">MPRKKRARPKGREEEDERDVPQKRRHDDDDDADDAEDQTVFIGDSEEEEEEKSRDRKPGMLDRDYRAQGPEMTEEEMFNLAMKLSEEEAKNTAMQQQQEDEAIKIAIAESLHANGIQPDNRVPKLVALTMGPGSVLSSDHESFPVPESSVFPARKKSLRFNQSKTLQCSSHRDSVTTVSTRKKKQPNSALTQRSELHLAGQAASSLSSAVSEKEKSFSQKKDPRSQSPHQDVQDASSCQSQLEGNIFGPMRTSPPHRPIICIAKLSQDLVEDCQATGYILCSQKLSGCLESSQTPTLSQQDSPSPSESPTFPRMDLRKDHEVAKSESEGVSQEYLCLETIDDSESLLSRVKTLSLSRRQILKEQTPGGKNSSGQQVHAGFFQGGEEVHHRTNVHGHTGEEPFHPLTDENDEFCTQMELHWSDDDDDDEEEGKALVKGSQSAGTGVSCSSDLDLPTSPVFPQDALQSMGPQGTMPAKGVKSVQEAERKPTAVPSGRALTGTVYPPPVVDGHGSCAVRYYWGVPFCPRGLDPDNYTRAILTQLEVYEKSLKEARRGLLRKAAWGDPVLPGPAEVPPCRRGRPKRFRALRQLPDEDEDDGEDEDEEENEDTTTSELVEVVEVQESTGSPQVSKISEQKMGETQDDDALRVPSPLSKRENFPMVRKPDFSENLILLRKGYLRCRGSAVTETQEIRDEEEDLCPETELSDENTPELMVQSPEQSKVKAAEPECTDLLDEQQVGSGPAQEAGSEQTLQQQQEQEEHVDTGTEEVHGNPEVMECPICMHAFPLEQIEMHAAYCDGSPEDLPLVEELSTQVRSQRRSSRRVEVLDDNQPTSSSSGKTQKKERCYICRGTFPISEYERHVDDCLCHRTSAANKGAKNLLVALDQSEQKGSAGPSDSRWRKRGNSSCSPVDGSEASEEAPTTAFQVRTSPIRAFTPISEITDCLIDFKNQYTAKPSQRRGRRKKFK</sequence>
<dbReference type="GeneTree" id="ENSGT00390000007635"/>
<reference evidence="6" key="2">
    <citation type="submission" date="2025-08" db="UniProtKB">
        <authorList>
            <consortium name="Ensembl"/>
        </authorList>
    </citation>
    <scope>IDENTIFICATION</scope>
</reference>
<feature type="compositionally biased region" description="Low complexity" evidence="4">
    <location>
        <begin position="610"/>
        <end position="623"/>
    </location>
</feature>
<keyword evidence="3" id="KW-0539">Nucleus</keyword>
<feature type="region of interest" description="Disordered" evidence="4">
    <location>
        <begin position="421"/>
        <end position="448"/>
    </location>
</feature>
<gene>
    <name evidence="6" type="primary">uimc1</name>
</gene>
<dbReference type="PANTHER" id="PTHR15932">
    <property type="entry name" value="UBIQUITIN INTERACTION MOTIF-CONTAINING PROTEIN 1"/>
    <property type="match status" value="1"/>
</dbReference>
<reference evidence="6" key="3">
    <citation type="submission" date="2025-09" db="UniProtKB">
        <authorList>
            <consortium name="Ensembl"/>
        </authorList>
    </citation>
    <scope>IDENTIFICATION</scope>
</reference>
<evidence type="ECO:0000259" key="5">
    <source>
        <dbReference type="Pfam" id="PF18282"/>
    </source>
</evidence>
<evidence type="ECO:0000313" key="7">
    <source>
        <dbReference type="Proteomes" id="UP000694397"/>
    </source>
</evidence>
<feature type="compositionally biased region" description="Low complexity" evidence="4">
    <location>
        <begin position="743"/>
        <end position="755"/>
    </location>
</feature>
<feature type="compositionally biased region" description="Acidic residues" evidence="4">
    <location>
        <begin position="591"/>
        <end position="609"/>
    </location>
</feature>
<dbReference type="GO" id="GO:0042393">
    <property type="term" value="F:histone binding"/>
    <property type="evidence" value="ECO:0007669"/>
    <property type="project" value="TreeGrafter"/>
</dbReference>
<feature type="region of interest" description="Disordered" evidence="4">
    <location>
        <begin position="884"/>
        <end position="928"/>
    </location>
</feature>
<feature type="compositionally biased region" description="Basic and acidic residues" evidence="4">
    <location>
        <begin position="757"/>
        <end position="770"/>
    </location>
</feature>
<organism evidence="6 7">
    <name type="scientific">Scleropages formosus</name>
    <name type="common">Asian bonytongue</name>
    <name type="synonym">Osteoglossum formosum</name>
    <dbReference type="NCBI Taxonomy" id="113540"/>
    <lineage>
        <taxon>Eukaryota</taxon>
        <taxon>Metazoa</taxon>
        <taxon>Chordata</taxon>
        <taxon>Craniata</taxon>
        <taxon>Vertebrata</taxon>
        <taxon>Euteleostomi</taxon>
        <taxon>Actinopterygii</taxon>
        <taxon>Neopterygii</taxon>
        <taxon>Teleostei</taxon>
        <taxon>Osteoglossocephala</taxon>
        <taxon>Osteoglossomorpha</taxon>
        <taxon>Osteoglossiformes</taxon>
        <taxon>Osteoglossidae</taxon>
        <taxon>Scleropages</taxon>
    </lineage>
</organism>
<feature type="compositionally biased region" description="Basic residues" evidence="4">
    <location>
        <begin position="576"/>
        <end position="585"/>
    </location>
</feature>
<dbReference type="InterPro" id="IPR038868">
    <property type="entry name" value="RAP80"/>
</dbReference>
<dbReference type="PANTHER" id="PTHR15932:SF2">
    <property type="entry name" value="BRCA1-A COMPLEX SUBUNIT RAP80"/>
    <property type="match status" value="1"/>
</dbReference>
<name>A0A8D0CHY6_SCLFO</name>
<evidence type="ECO:0000256" key="1">
    <source>
        <dbReference type="ARBA" id="ARBA00004123"/>
    </source>
</evidence>
<keyword evidence="2" id="KW-0677">Repeat</keyword>
<evidence type="ECO:0000256" key="4">
    <source>
        <dbReference type="SAM" id="MobiDB-lite"/>
    </source>
</evidence>
<feature type="region of interest" description="Disordered" evidence="4">
    <location>
        <begin position="687"/>
        <end position="770"/>
    </location>
</feature>
<dbReference type="GeneID" id="108919967"/>
<dbReference type="AlphaFoldDB" id="A0A8D0CHY6"/>
<dbReference type="GO" id="GO:0006302">
    <property type="term" value="P:double-strand break repair"/>
    <property type="evidence" value="ECO:0007669"/>
    <property type="project" value="InterPro"/>
</dbReference>
<feature type="region of interest" description="Disordered" evidence="4">
    <location>
        <begin position="292"/>
        <end position="313"/>
    </location>
</feature>
<dbReference type="RefSeq" id="XP_018583919.1">
    <property type="nucleotide sequence ID" value="XM_018728403.2"/>
</dbReference>
<feature type="compositionally biased region" description="Polar residues" evidence="4">
    <location>
        <begin position="829"/>
        <end position="838"/>
    </location>
</feature>
<feature type="compositionally biased region" description="Acidic residues" evidence="4">
    <location>
        <begin position="691"/>
        <end position="708"/>
    </location>
</feature>
<protein>
    <recommendedName>
        <fullName evidence="5">RAP80 N-terminal domain-containing protein</fullName>
    </recommendedName>
</protein>
<feature type="compositionally biased region" description="Polar residues" evidence="4">
    <location>
        <begin position="437"/>
        <end position="448"/>
    </location>
</feature>
<feature type="compositionally biased region" description="Polar residues" evidence="4">
    <location>
        <begin position="159"/>
        <end position="179"/>
    </location>
</feature>
<feature type="compositionally biased region" description="Acidic residues" evidence="4">
    <location>
        <begin position="28"/>
        <end position="37"/>
    </location>
</feature>
<reference evidence="6 7" key="1">
    <citation type="submission" date="2019-04" db="EMBL/GenBank/DDBJ databases">
        <authorList>
            <consortium name="Wellcome Sanger Institute Data Sharing"/>
        </authorList>
    </citation>
    <scope>NUCLEOTIDE SEQUENCE [LARGE SCALE GENOMIC DNA]</scope>
</reference>
<dbReference type="Proteomes" id="UP000694397">
    <property type="component" value="Chromosome 14"/>
</dbReference>
<proteinExistence type="predicted"/>
<dbReference type="CDD" id="cd20912">
    <property type="entry name" value="AIR_RAP80-like"/>
    <property type="match status" value="1"/>
</dbReference>
<evidence type="ECO:0000256" key="2">
    <source>
        <dbReference type="ARBA" id="ARBA00022737"/>
    </source>
</evidence>
<keyword evidence="7" id="KW-1185">Reference proteome</keyword>
<feature type="region of interest" description="Disordered" evidence="4">
    <location>
        <begin position="812"/>
        <end position="839"/>
    </location>
</feature>
<dbReference type="Pfam" id="PF18282">
    <property type="entry name" value="RAP80_UIM"/>
    <property type="match status" value="1"/>
</dbReference>
<accession>A0A8D0CHY6</accession>
<feature type="compositionally biased region" description="Polar residues" evidence="4">
    <location>
        <begin position="225"/>
        <end position="239"/>
    </location>
</feature>
<dbReference type="GO" id="GO:0070531">
    <property type="term" value="C:BRCA1-A complex"/>
    <property type="evidence" value="ECO:0007669"/>
    <property type="project" value="InterPro"/>
</dbReference>
<feature type="compositionally biased region" description="Basic and acidic residues" evidence="4">
    <location>
        <begin position="211"/>
        <end position="224"/>
    </location>
</feature>